<dbReference type="VEuPathDB" id="FungiDB:PV08_05182"/>
<evidence type="ECO:0000313" key="6">
    <source>
        <dbReference type="EMBL" id="KIW15137.1"/>
    </source>
</evidence>
<evidence type="ECO:0000256" key="1">
    <source>
        <dbReference type="ARBA" id="ARBA00023015"/>
    </source>
</evidence>
<dbReference type="GO" id="GO:0008270">
    <property type="term" value="F:zinc ion binding"/>
    <property type="evidence" value="ECO:0007669"/>
    <property type="project" value="InterPro"/>
</dbReference>
<dbReference type="PROSITE" id="PS50048">
    <property type="entry name" value="ZN2_CY6_FUNGAL_2"/>
    <property type="match status" value="1"/>
</dbReference>
<dbReference type="GO" id="GO:0000981">
    <property type="term" value="F:DNA-binding transcription factor activity, RNA polymerase II-specific"/>
    <property type="evidence" value="ECO:0007669"/>
    <property type="project" value="InterPro"/>
</dbReference>
<dbReference type="PANTHER" id="PTHR37534">
    <property type="entry name" value="TRANSCRIPTIONAL ACTIVATOR PROTEIN UGA3"/>
    <property type="match status" value="1"/>
</dbReference>
<dbReference type="SUPFAM" id="SSF57701">
    <property type="entry name" value="Zn2/Cys6 DNA-binding domain"/>
    <property type="match status" value="1"/>
</dbReference>
<dbReference type="HOGENOM" id="CLU_008719_6_1_1"/>
<dbReference type="PANTHER" id="PTHR37534:SF4">
    <property type="entry name" value="ZN(II)2CYS6 TRANSCRIPTION FACTOR (EUROFUNG)"/>
    <property type="match status" value="1"/>
</dbReference>
<keyword evidence="4" id="KW-0539">Nucleus</keyword>
<accession>A0A0D1ZQR7</accession>
<dbReference type="InterPro" id="IPR001138">
    <property type="entry name" value="Zn2Cys6_DnaBD"/>
</dbReference>
<dbReference type="GO" id="GO:0000976">
    <property type="term" value="F:transcription cis-regulatory region binding"/>
    <property type="evidence" value="ECO:0007669"/>
    <property type="project" value="TreeGrafter"/>
</dbReference>
<sequence length="535" mass="58811">MADRSDGSGVPTQRRVRTGCLTCRKRRRKCDEGKPTCKNCVDKSLSCRYGLNITFVDGTPNESTATSHKTARQTTTRSVKATWINGPTREDSRPLVLSNDPVTTLWSGPDIFPIGSVSREQFTETSDRSNLLAGSPVLHDFDQGDTPSAFSHQLPALLDTSPALRSGQGDVAELDLLTFYRYEIAARLDLGVGRLYFGVHVLTRALSEVSLYQSILALARAYAGNKSPLGKGTGEEDDAAQANRAALVADPEDSAAIFTILTLRKLHDAPPCVWHECMTNALETTHISLDQCVDEQWQLLARLALAASLTAPSASQSIRLSFILQRATPIIPDQVLTQHQQLQQALVNLARALVITRRDTGARLSAGRLPLISSWQSCWSDNQLWYSARREDMKQILEVGEFDPRLSVANNTQVPFPILAFSNLCSLVGNLTHHLTALLLLQFKPRAIRALPEQGSSTSPIWHAQRMIGMVVSVHERDVFDPLVIAGLVYAARRLSHPSQTTVVVNILKKVMERTGMQLQGEVEKLDTGQANSFG</sequence>
<evidence type="ECO:0000256" key="2">
    <source>
        <dbReference type="ARBA" id="ARBA00023125"/>
    </source>
</evidence>
<dbReference type="EMBL" id="KN847495">
    <property type="protein sequence ID" value="KIW15137.1"/>
    <property type="molecule type" value="Genomic_DNA"/>
</dbReference>
<evidence type="ECO:0000256" key="3">
    <source>
        <dbReference type="ARBA" id="ARBA00023163"/>
    </source>
</evidence>
<dbReference type="SMART" id="SM00066">
    <property type="entry name" value="GAL4"/>
    <property type="match status" value="1"/>
</dbReference>
<gene>
    <name evidence="6" type="ORF">PV08_05182</name>
</gene>
<proteinExistence type="predicted"/>
<name>A0A0D1ZQR7_9EURO</name>
<dbReference type="AlphaFoldDB" id="A0A0D1ZQR7"/>
<dbReference type="OrthoDB" id="5419315at2759"/>
<keyword evidence="3" id="KW-0804">Transcription</keyword>
<dbReference type="InterPro" id="IPR036864">
    <property type="entry name" value="Zn2-C6_fun-type_DNA-bd_sf"/>
</dbReference>
<dbReference type="Pfam" id="PF00172">
    <property type="entry name" value="Zn_clus"/>
    <property type="match status" value="1"/>
</dbReference>
<evidence type="ECO:0000256" key="4">
    <source>
        <dbReference type="ARBA" id="ARBA00023242"/>
    </source>
</evidence>
<dbReference type="CDD" id="cd00067">
    <property type="entry name" value="GAL4"/>
    <property type="match status" value="1"/>
</dbReference>
<protein>
    <recommendedName>
        <fullName evidence="5">Zn(2)-C6 fungal-type domain-containing protein</fullName>
    </recommendedName>
</protein>
<keyword evidence="7" id="KW-1185">Reference proteome</keyword>
<dbReference type="GO" id="GO:0045944">
    <property type="term" value="P:positive regulation of transcription by RNA polymerase II"/>
    <property type="evidence" value="ECO:0007669"/>
    <property type="project" value="TreeGrafter"/>
</dbReference>
<dbReference type="Gene3D" id="4.10.240.10">
    <property type="entry name" value="Zn(2)-C6 fungal-type DNA-binding domain"/>
    <property type="match status" value="1"/>
</dbReference>
<evidence type="ECO:0000259" key="5">
    <source>
        <dbReference type="PROSITE" id="PS50048"/>
    </source>
</evidence>
<dbReference type="GeneID" id="27332265"/>
<dbReference type="Proteomes" id="UP000053328">
    <property type="component" value="Unassembled WGS sequence"/>
</dbReference>
<dbReference type="PROSITE" id="PS00463">
    <property type="entry name" value="ZN2_CY6_FUNGAL_1"/>
    <property type="match status" value="1"/>
</dbReference>
<dbReference type="RefSeq" id="XP_016235353.1">
    <property type="nucleotide sequence ID" value="XM_016379526.1"/>
</dbReference>
<keyword evidence="2" id="KW-0238">DNA-binding</keyword>
<keyword evidence="1" id="KW-0805">Transcription regulation</keyword>
<organism evidence="6 7">
    <name type="scientific">Exophiala spinifera</name>
    <dbReference type="NCBI Taxonomy" id="91928"/>
    <lineage>
        <taxon>Eukaryota</taxon>
        <taxon>Fungi</taxon>
        <taxon>Dikarya</taxon>
        <taxon>Ascomycota</taxon>
        <taxon>Pezizomycotina</taxon>
        <taxon>Eurotiomycetes</taxon>
        <taxon>Chaetothyriomycetidae</taxon>
        <taxon>Chaetothyriales</taxon>
        <taxon>Herpotrichiellaceae</taxon>
        <taxon>Exophiala</taxon>
    </lineage>
</organism>
<evidence type="ECO:0000313" key="7">
    <source>
        <dbReference type="Proteomes" id="UP000053328"/>
    </source>
</evidence>
<feature type="domain" description="Zn(2)-C6 fungal-type" evidence="5">
    <location>
        <begin position="19"/>
        <end position="49"/>
    </location>
</feature>
<reference evidence="6 7" key="1">
    <citation type="submission" date="2015-01" db="EMBL/GenBank/DDBJ databases">
        <title>The Genome Sequence of Exophiala spinifera CBS89968.</title>
        <authorList>
            <consortium name="The Broad Institute Genomics Platform"/>
            <person name="Cuomo C."/>
            <person name="de Hoog S."/>
            <person name="Gorbushina A."/>
            <person name="Stielow B."/>
            <person name="Teixiera M."/>
            <person name="Abouelleil A."/>
            <person name="Chapman S.B."/>
            <person name="Priest M."/>
            <person name="Young S.K."/>
            <person name="Wortman J."/>
            <person name="Nusbaum C."/>
            <person name="Birren B."/>
        </authorList>
    </citation>
    <scope>NUCLEOTIDE SEQUENCE [LARGE SCALE GENOMIC DNA]</scope>
    <source>
        <strain evidence="6 7">CBS 89968</strain>
    </source>
</reference>
<dbReference type="GO" id="GO:0005634">
    <property type="term" value="C:nucleus"/>
    <property type="evidence" value="ECO:0007669"/>
    <property type="project" value="TreeGrafter"/>
</dbReference>